<feature type="domain" description="Myb/SANT-like" evidence="2">
    <location>
        <begin position="8"/>
        <end position="106"/>
    </location>
</feature>
<gene>
    <name evidence="3" type="ORF">EDB92DRAFT_81268</name>
</gene>
<dbReference type="InterPro" id="IPR024752">
    <property type="entry name" value="Myb/SANT-like_dom"/>
</dbReference>
<dbReference type="EMBL" id="JAKELL010000001">
    <property type="protein sequence ID" value="KAH9001598.1"/>
    <property type="molecule type" value="Genomic_DNA"/>
</dbReference>
<comment type="caution">
    <text evidence="3">The sequence shown here is derived from an EMBL/GenBank/DDBJ whole genome shotgun (WGS) entry which is preliminary data.</text>
</comment>
<proteinExistence type="predicted"/>
<keyword evidence="4" id="KW-1185">Reference proteome</keyword>
<accession>A0AAD4LRY3</accession>
<dbReference type="PANTHER" id="PTHR46929">
    <property type="entry name" value="EXPRESSED PROTEIN"/>
    <property type="match status" value="1"/>
</dbReference>
<evidence type="ECO:0000259" key="2">
    <source>
        <dbReference type="Pfam" id="PF12776"/>
    </source>
</evidence>
<dbReference type="AlphaFoldDB" id="A0AAD4LRY3"/>
<reference evidence="3" key="1">
    <citation type="submission" date="2022-01" db="EMBL/GenBank/DDBJ databases">
        <title>Comparative genomics reveals a dynamic genome evolution in the ectomycorrhizal milk-cap (Lactarius) mushrooms.</title>
        <authorList>
            <consortium name="DOE Joint Genome Institute"/>
            <person name="Lebreton A."/>
            <person name="Tang N."/>
            <person name="Kuo A."/>
            <person name="LaButti K."/>
            <person name="Drula E."/>
            <person name="Barry K."/>
            <person name="Clum A."/>
            <person name="Lipzen A."/>
            <person name="Mousain D."/>
            <person name="Ng V."/>
            <person name="Wang R."/>
            <person name="Wang X."/>
            <person name="Dai Y."/>
            <person name="Henrissat B."/>
            <person name="Grigoriev I.V."/>
            <person name="Guerin-Laguette A."/>
            <person name="Yu F."/>
            <person name="Martin F.M."/>
        </authorList>
    </citation>
    <scope>NUCLEOTIDE SEQUENCE</scope>
    <source>
        <strain evidence="3">QP</strain>
    </source>
</reference>
<dbReference type="Proteomes" id="UP001201163">
    <property type="component" value="Unassembled WGS sequence"/>
</dbReference>
<sequence length="315" mass="35268">MAYVGQVEWSRDDEATLVRTLAEEKAKGNWGGNIPKAAAWTTCQLALVDSEKKSGGGAKTIESIKSRWQRFKQEFNTVKELRAASGFMWNDQEKIVRAPADVWDAYVKTHPYANKFRKKRFPLYDPIADLVSNSGIRTTGRDPVRPGQYAFNADQKSAIQRDRPPFLIPRSPDKEYNSSEDDEQATLGSLPSHRKRSRSAGTSASQRQKKPRVSFDQGMSELVSAFAKVVDAMKSGLLSTSCPEPSKTSADGGDLLTRAIIALENDGGLSDKELAEAAHYFMTDRDVARVYVALQTTRARSHFLQYKLEIWRKKL</sequence>
<evidence type="ECO:0000256" key="1">
    <source>
        <dbReference type="SAM" id="MobiDB-lite"/>
    </source>
</evidence>
<organism evidence="3 4">
    <name type="scientific">Lactarius akahatsu</name>
    <dbReference type="NCBI Taxonomy" id="416441"/>
    <lineage>
        <taxon>Eukaryota</taxon>
        <taxon>Fungi</taxon>
        <taxon>Dikarya</taxon>
        <taxon>Basidiomycota</taxon>
        <taxon>Agaricomycotina</taxon>
        <taxon>Agaricomycetes</taxon>
        <taxon>Russulales</taxon>
        <taxon>Russulaceae</taxon>
        <taxon>Lactarius</taxon>
    </lineage>
</organism>
<dbReference type="PANTHER" id="PTHR46929:SF3">
    <property type="entry name" value="MYB_SANT-LIKE DOMAIN-CONTAINING PROTEIN"/>
    <property type="match status" value="1"/>
</dbReference>
<protein>
    <recommendedName>
        <fullName evidence="2">Myb/SANT-like domain-containing protein</fullName>
    </recommendedName>
</protein>
<name>A0AAD4LRY3_9AGAM</name>
<dbReference type="Pfam" id="PF12776">
    <property type="entry name" value="Myb_DNA-bind_3"/>
    <property type="match status" value="1"/>
</dbReference>
<feature type="region of interest" description="Disordered" evidence="1">
    <location>
        <begin position="134"/>
        <end position="215"/>
    </location>
</feature>
<evidence type="ECO:0000313" key="4">
    <source>
        <dbReference type="Proteomes" id="UP001201163"/>
    </source>
</evidence>
<evidence type="ECO:0000313" key="3">
    <source>
        <dbReference type="EMBL" id="KAH9001598.1"/>
    </source>
</evidence>